<dbReference type="Proteomes" id="UP000002164">
    <property type="component" value="Chromosome"/>
</dbReference>
<sequence>MEMGNMKMIKQHPKLYVMDNGTMRMDKNYMIAMHNPATIDHPNQPNEFVEFPVYTVLIDHPEGKILFDTACNPNAMGPDGRWGEFTQKAFPINMPEECYLHHRLEELNVRPEDIKFVVASHLHLDHAGCLELFTNATIIVQEDEFNGTLQTYARNVKDGAYIWGDIDMWIKNNLQWRLIKRGEDNVKLAEGIQVLNFGSGHAWGMLGLHIQMPESGGIILASDAIYTAESFGPPVKPPGIIYDSVGYNSTVERIRRLANETNSQVWFGHDPVQFKSFRKSTEGYYE</sequence>
<evidence type="ECO:0000259" key="6">
    <source>
        <dbReference type="SMART" id="SM00849"/>
    </source>
</evidence>
<evidence type="ECO:0000256" key="1">
    <source>
        <dbReference type="ARBA" id="ARBA00001947"/>
    </source>
</evidence>
<evidence type="ECO:0000256" key="3">
    <source>
        <dbReference type="ARBA" id="ARBA00022723"/>
    </source>
</evidence>
<dbReference type="CDD" id="cd07729">
    <property type="entry name" value="AHL_lactonase_MBL-fold"/>
    <property type="match status" value="1"/>
</dbReference>
<dbReference type="EnsemblBacteria" id="ACA40869">
    <property type="protein sequence ID" value="ACA40869"/>
    <property type="gene ID" value="Bsph_3377"/>
</dbReference>
<dbReference type="SUPFAM" id="SSF56281">
    <property type="entry name" value="Metallo-hydrolase/oxidoreductase"/>
    <property type="match status" value="1"/>
</dbReference>
<dbReference type="Gene3D" id="3.60.15.10">
    <property type="entry name" value="Ribonuclease Z/Hydroxyacylglutathione hydrolase-like"/>
    <property type="match status" value="1"/>
</dbReference>
<reference evidence="7 8" key="1">
    <citation type="journal article" date="2008" name="J. Bacteriol.">
        <title>Complete genome sequence of the mosquitocidal bacterium Bacillus sphaericus C3-41 and comparison with those of closely related Bacillus species.</title>
        <authorList>
            <person name="Hu X."/>
            <person name="Fan W."/>
            <person name="Han B."/>
            <person name="Liu H."/>
            <person name="Zheng D."/>
            <person name="Li Q."/>
            <person name="Dong W."/>
            <person name="Yan J."/>
            <person name="Gao M."/>
            <person name="Berry C."/>
            <person name="Yuan Z."/>
        </authorList>
    </citation>
    <scope>NUCLEOTIDE SEQUENCE [LARGE SCALE GENOMIC DNA]</scope>
    <source>
        <strain evidence="7 8">C3-41</strain>
    </source>
</reference>
<dbReference type="Pfam" id="PF00753">
    <property type="entry name" value="Lactamase_B"/>
    <property type="match status" value="1"/>
</dbReference>
<dbReference type="AlphaFoldDB" id="B1HR89"/>
<dbReference type="InterPro" id="IPR036866">
    <property type="entry name" value="RibonucZ/Hydroxyglut_hydro"/>
</dbReference>
<gene>
    <name evidence="7" type="ordered locus">Bsph_3377</name>
</gene>
<dbReference type="GO" id="GO:0016787">
    <property type="term" value="F:hydrolase activity"/>
    <property type="evidence" value="ECO:0007669"/>
    <property type="project" value="UniProtKB-KW"/>
</dbReference>
<dbReference type="InterPro" id="IPR051013">
    <property type="entry name" value="MBL_superfamily_lactonases"/>
</dbReference>
<keyword evidence="4" id="KW-0378">Hydrolase</keyword>
<dbReference type="InterPro" id="IPR001279">
    <property type="entry name" value="Metallo-B-lactamas"/>
</dbReference>
<proteinExistence type="inferred from homology"/>
<feature type="domain" description="Metallo-beta-lactamase" evidence="6">
    <location>
        <begin position="52"/>
        <end position="269"/>
    </location>
</feature>
<protein>
    <recommendedName>
        <fullName evidence="6">Metallo-beta-lactamase domain-containing protein</fullName>
    </recommendedName>
</protein>
<dbReference type="PANTHER" id="PTHR42978:SF2">
    <property type="entry name" value="102 KBASES UNSTABLE REGION: FROM 1 TO 119443"/>
    <property type="match status" value="1"/>
</dbReference>
<dbReference type="GO" id="GO:0046872">
    <property type="term" value="F:metal ion binding"/>
    <property type="evidence" value="ECO:0007669"/>
    <property type="project" value="UniProtKB-KW"/>
</dbReference>
<dbReference type="SMART" id="SM00849">
    <property type="entry name" value="Lactamase_B"/>
    <property type="match status" value="1"/>
</dbReference>
<keyword evidence="5" id="KW-0862">Zinc</keyword>
<evidence type="ECO:0000256" key="2">
    <source>
        <dbReference type="ARBA" id="ARBA00007749"/>
    </source>
</evidence>
<comment type="similarity">
    <text evidence="2">Belongs to the metallo-beta-lactamase superfamily.</text>
</comment>
<evidence type="ECO:0000313" key="7">
    <source>
        <dbReference type="EMBL" id="ACA40869.1"/>
    </source>
</evidence>
<dbReference type="PANTHER" id="PTHR42978">
    <property type="entry name" value="QUORUM-QUENCHING LACTONASE YTNP-RELATED-RELATED"/>
    <property type="match status" value="1"/>
</dbReference>
<evidence type="ECO:0000256" key="4">
    <source>
        <dbReference type="ARBA" id="ARBA00022801"/>
    </source>
</evidence>
<evidence type="ECO:0000256" key="5">
    <source>
        <dbReference type="ARBA" id="ARBA00022833"/>
    </source>
</evidence>
<organism evidence="7 8">
    <name type="scientific">Lysinibacillus sphaericus (strain C3-41)</name>
    <dbReference type="NCBI Taxonomy" id="444177"/>
    <lineage>
        <taxon>Bacteria</taxon>
        <taxon>Bacillati</taxon>
        <taxon>Bacillota</taxon>
        <taxon>Bacilli</taxon>
        <taxon>Bacillales</taxon>
        <taxon>Bacillaceae</taxon>
        <taxon>Lysinibacillus</taxon>
    </lineage>
</organism>
<keyword evidence="3" id="KW-0479">Metal-binding</keyword>
<evidence type="ECO:0000313" key="8">
    <source>
        <dbReference type="Proteomes" id="UP000002164"/>
    </source>
</evidence>
<name>B1HR89_LYSSC</name>
<dbReference type="KEGG" id="lsp:Bsph_3377"/>
<dbReference type="HOGENOM" id="CLU_030571_3_2_9"/>
<dbReference type="EMBL" id="CP000817">
    <property type="protein sequence ID" value="ACA40869.1"/>
    <property type="molecule type" value="Genomic_DNA"/>
</dbReference>
<accession>B1HR89</accession>
<comment type="cofactor">
    <cofactor evidence="1">
        <name>Zn(2+)</name>
        <dbReference type="ChEBI" id="CHEBI:29105"/>
    </cofactor>
</comment>